<accession>A0A4V3AUU3</accession>
<dbReference type="InterPro" id="IPR025944">
    <property type="entry name" value="Sigma_54_int_dom_CS"/>
</dbReference>
<gene>
    <name evidence="7" type="ORF">E2I14_08120</name>
</gene>
<dbReference type="PANTHER" id="PTHR32071:SF113">
    <property type="entry name" value="ALGINATE BIOSYNTHESIS TRANSCRIPTIONAL REGULATORY PROTEIN ALGB"/>
    <property type="match status" value="1"/>
</dbReference>
<dbReference type="InterPro" id="IPR025662">
    <property type="entry name" value="Sigma_54_int_dom_ATP-bd_1"/>
</dbReference>
<dbReference type="Gene3D" id="3.40.50.300">
    <property type="entry name" value="P-loop containing nucleotide triphosphate hydrolases"/>
    <property type="match status" value="1"/>
</dbReference>
<dbReference type="PROSITE" id="PS50045">
    <property type="entry name" value="SIGMA54_INTERACT_4"/>
    <property type="match status" value="1"/>
</dbReference>
<dbReference type="CDD" id="cd00009">
    <property type="entry name" value="AAA"/>
    <property type="match status" value="1"/>
</dbReference>
<dbReference type="Gene3D" id="1.10.8.60">
    <property type="match status" value="1"/>
</dbReference>
<reference evidence="7 8" key="1">
    <citation type="submission" date="2019-03" db="EMBL/GenBank/DDBJ databases">
        <title>Sapientia aquatica gen. nov., sp. nov., isolated from a crater lake.</title>
        <authorList>
            <person name="Felfoldi T."/>
            <person name="Szabo A."/>
            <person name="Toth E."/>
            <person name="Schumann P."/>
            <person name="Keki Z."/>
            <person name="Marialigeti K."/>
            <person name="Mathe I."/>
        </authorList>
    </citation>
    <scope>NUCLEOTIDE SEQUENCE [LARGE SCALE GENOMIC DNA]</scope>
    <source>
        <strain evidence="7 8">SA-152</strain>
    </source>
</reference>
<dbReference type="InterPro" id="IPR002078">
    <property type="entry name" value="Sigma_54_int"/>
</dbReference>
<evidence type="ECO:0000256" key="3">
    <source>
        <dbReference type="ARBA" id="ARBA00023015"/>
    </source>
</evidence>
<dbReference type="Pfam" id="PF08448">
    <property type="entry name" value="PAS_4"/>
    <property type="match status" value="1"/>
</dbReference>
<dbReference type="SUPFAM" id="SSF55785">
    <property type="entry name" value="PYP-like sensor domain (PAS domain)"/>
    <property type="match status" value="1"/>
</dbReference>
<dbReference type="PROSITE" id="PS00676">
    <property type="entry name" value="SIGMA54_INTERACT_2"/>
    <property type="match status" value="1"/>
</dbReference>
<organism evidence="7 8">
    <name type="scientific">Sapientia aquatica</name>
    <dbReference type="NCBI Taxonomy" id="1549640"/>
    <lineage>
        <taxon>Bacteria</taxon>
        <taxon>Pseudomonadati</taxon>
        <taxon>Pseudomonadota</taxon>
        <taxon>Betaproteobacteria</taxon>
        <taxon>Burkholderiales</taxon>
        <taxon>Oxalobacteraceae</taxon>
        <taxon>Sapientia</taxon>
    </lineage>
</organism>
<dbReference type="CDD" id="cd00130">
    <property type="entry name" value="PAS"/>
    <property type="match status" value="1"/>
</dbReference>
<keyword evidence="4" id="KW-0238">DNA-binding</keyword>
<keyword evidence="1" id="KW-0547">Nucleotide-binding</keyword>
<dbReference type="InterPro" id="IPR000014">
    <property type="entry name" value="PAS"/>
</dbReference>
<comment type="caution">
    <text evidence="7">The sequence shown here is derived from an EMBL/GenBank/DDBJ whole genome shotgun (WGS) entry which is preliminary data.</text>
</comment>
<keyword evidence="3" id="KW-0805">Transcription regulation</keyword>
<dbReference type="Gene3D" id="3.30.450.20">
    <property type="entry name" value="PAS domain"/>
    <property type="match status" value="1"/>
</dbReference>
<dbReference type="GO" id="GO:0005524">
    <property type="term" value="F:ATP binding"/>
    <property type="evidence" value="ECO:0007669"/>
    <property type="project" value="UniProtKB-KW"/>
</dbReference>
<dbReference type="FunFam" id="3.40.50.300:FF:000006">
    <property type="entry name" value="DNA-binding transcriptional regulator NtrC"/>
    <property type="match status" value="1"/>
</dbReference>
<dbReference type="Pfam" id="PF00158">
    <property type="entry name" value="Sigma54_activat"/>
    <property type="match status" value="1"/>
</dbReference>
<dbReference type="OrthoDB" id="9761705at2"/>
<keyword evidence="2" id="KW-0067">ATP-binding</keyword>
<dbReference type="PROSITE" id="PS00675">
    <property type="entry name" value="SIGMA54_INTERACT_1"/>
    <property type="match status" value="1"/>
</dbReference>
<dbReference type="Pfam" id="PF25601">
    <property type="entry name" value="AAA_lid_14"/>
    <property type="match status" value="1"/>
</dbReference>
<dbReference type="InterPro" id="IPR027417">
    <property type="entry name" value="P-loop_NTPase"/>
</dbReference>
<dbReference type="Proteomes" id="UP000294829">
    <property type="component" value="Unassembled WGS sequence"/>
</dbReference>
<name>A0A4V3AUU3_9BURK</name>
<evidence type="ECO:0000313" key="7">
    <source>
        <dbReference type="EMBL" id="TDK66430.1"/>
    </source>
</evidence>
<sequence length="439" mass="49322">MSHAIPELISYLEELAEPHILFDDQYRIIAANAAYQRQFGQHFSVIGRTCYDVSHHFSAPCDQSGEVCPIAQARSSGHRERVLHVHHTPKGESYVNIELVPIKNEQGQQVYFVEKMEPLRVKQGNHLRQGLIGRSPDFLHMLEMVARVGPSTANVLLLGESGTGKELVAQALHDASERAKAPFVVVECASLTETLFESELFGHERGAFTGANATRIGLVESASGGTLFLDEVGDIPLPMQVKLLRMLESGTYRRVGSTELRRTDVRFVSATHRDLQAMVADGLFREDLYYRLCTFPIQLPPLRHRAEDIKLLAIALLERVAPQRQLTLSDEALQYLSAYSFPGNVRELRNIMERAALLCDGLLIERSHVERSVASNPIKRIQTLTSPSPSDTEDRSLREIERNELRTQLETHTGSRAELAKKLGISERSLYRKLRALDK</sequence>
<dbReference type="InterPro" id="IPR009057">
    <property type="entry name" value="Homeodomain-like_sf"/>
</dbReference>
<evidence type="ECO:0000256" key="2">
    <source>
        <dbReference type="ARBA" id="ARBA00022840"/>
    </source>
</evidence>
<dbReference type="Gene3D" id="1.10.10.60">
    <property type="entry name" value="Homeodomain-like"/>
    <property type="match status" value="1"/>
</dbReference>
<evidence type="ECO:0000313" key="8">
    <source>
        <dbReference type="Proteomes" id="UP000294829"/>
    </source>
</evidence>
<protein>
    <submittedName>
        <fullName evidence="7">Sigma-54-dependent Fis family transcriptional regulator</fullName>
    </submittedName>
</protein>
<evidence type="ECO:0000256" key="4">
    <source>
        <dbReference type="ARBA" id="ARBA00023125"/>
    </source>
</evidence>
<dbReference type="InterPro" id="IPR002197">
    <property type="entry name" value="HTH_Fis"/>
</dbReference>
<dbReference type="RefSeq" id="WP_133327305.1">
    <property type="nucleotide sequence ID" value="NZ_SMYL01000003.1"/>
</dbReference>
<dbReference type="PROSITE" id="PS00688">
    <property type="entry name" value="SIGMA54_INTERACT_3"/>
    <property type="match status" value="1"/>
</dbReference>
<dbReference type="Pfam" id="PF02954">
    <property type="entry name" value="HTH_8"/>
    <property type="match status" value="1"/>
</dbReference>
<dbReference type="AlphaFoldDB" id="A0A4V3AUU3"/>
<dbReference type="InterPro" id="IPR013656">
    <property type="entry name" value="PAS_4"/>
</dbReference>
<dbReference type="GO" id="GO:0006355">
    <property type="term" value="P:regulation of DNA-templated transcription"/>
    <property type="evidence" value="ECO:0007669"/>
    <property type="project" value="InterPro"/>
</dbReference>
<dbReference type="InterPro" id="IPR003593">
    <property type="entry name" value="AAA+_ATPase"/>
</dbReference>
<feature type="domain" description="Sigma-54 factor interaction" evidence="6">
    <location>
        <begin position="131"/>
        <end position="357"/>
    </location>
</feature>
<dbReference type="EMBL" id="SMYL01000003">
    <property type="protein sequence ID" value="TDK66430.1"/>
    <property type="molecule type" value="Genomic_DNA"/>
</dbReference>
<dbReference type="SUPFAM" id="SSF46689">
    <property type="entry name" value="Homeodomain-like"/>
    <property type="match status" value="1"/>
</dbReference>
<dbReference type="InterPro" id="IPR035965">
    <property type="entry name" value="PAS-like_dom_sf"/>
</dbReference>
<evidence type="ECO:0000256" key="5">
    <source>
        <dbReference type="ARBA" id="ARBA00023163"/>
    </source>
</evidence>
<dbReference type="GO" id="GO:0043565">
    <property type="term" value="F:sequence-specific DNA binding"/>
    <property type="evidence" value="ECO:0007669"/>
    <property type="project" value="InterPro"/>
</dbReference>
<proteinExistence type="predicted"/>
<evidence type="ECO:0000259" key="6">
    <source>
        <dbReference type="PROSITE" id="PS50045"/>
    </source>
</evidence>
<dbReference type="SUPFAM" id="SSF52540">
    <property type="entry name" value="P-loop containing nucleoside triphosphate hydrolases"/>
    <property type="match status" value="1"/>
</dbReference>
<dbReference type="SMART" id="SM00382">
    <property type="entry name" value="AAA"/>
    <property type="match status" value="1"/>
</dbReference>
<keyword evidence="5" id="KW-0804">Transcription</keyword>
<keyword evidence="8" id="KW-1185">Reference proteome</keyword>
<dbReference type="InterPro" id="IPR058031">
    <property type="entry name" value="AAA_lid_NorR"/>
</dbReference>
<evidence type="ECO:0000256" key="1">
    <source>
        <dbReference type="ARBA" id="ARBA00022741"/>
    </source>
</evidence>
<dbReference type="PANTHER" id="PTHR32071">
    <property type="entry name" value="TRANSCRIPTIONAL REGULATORY PROTEIN"/>
    <property type="match status" value="1"/>
</dbReference>
<dbReference type="InterPro" id="IPR025943">
    <property type="entry name" value="Sigma_54_int_dom_ATP-bd_2"/>
</dbReference>